<evidence type="ECO:0000313" key="2">
    <source>
        <dbReference type="EMBL" id="NSB14098.1"/>
    </source>
</evidence>
<dbReference type="RefSeq" id="WP_023973799.1">
    <property type="nucleotide sequence ID" value="NZ_JABTDW010000001.1"/>
</dbReference>
<feature type="signal peptide" evidence="1">
    <location>
        <begin position="1"/>
        <end position="24"/>
    </location>
</feature>
<protein>
    <recommendedName>
        <fullName evidence="4">Lipoprotein</fullName>
    </recommendedName>
</protein>
<comment type="caution">
    <text evidence="2">The sequence shown here is derived from an EMBL/GenBank/DDBJ whole genome shotgun (WGS) entry which is preliminary data.</text>
</comment>
<evidence type="ECO:0008006" key="4">
    <source>
        <dbReference type="Google" id="ProtNLM"/>
    </source>
</evidence>
<proteinExistence type="predicted"/>
<evidence type="ECO:0000256" key="1">
    <source>
        <dbReference type="SAM" id="SignalP"/>
    </source>
</evidence>
<reference evidence="2" key="1">
    <citation type="submission" date="2020-06" db="EMBL/GenBank/DDBJ databases">
        <title>Genomic insights into acetone-butanol-ethanol (ABE) fermentation by sequencing solventogenic clostridia strains.</title>
        <authorList>
            <person name="Brown S."/>
        </authorList>
    </citation>
    <scope>NUCLEOTIDE SEQUENCE</scope>
    <source>
        <strain evidence="2">DJ123</strain>
    </source>
</reference>
<dbReference type="PROSITE" id="PS51257">
    <property type="entry name" value="PROKAR_LIPOPROTEIN"/>
    <property type="match status" value="1"/>
</dbReference>
<accession>A0AAE5H4Z1</accession>
<dbReference type="EMBL" id="JABTDW010000001">
    <property type="protein sequence ID" value="NSB14098.1"/>
    <property type="molecule type" value="Genomic_DNA"/>
</dbReference>
<sequence>MKKFISIIVICSLFLIGCKNNSVAINYEGQSQSWDVSYKIEGTEKSHDSYYTFKFIGTDNNPENEIKYLIDGPKEGEDGKFSLDNKNEYTGKMRITGGIPNASDRDIRVKIDWNDKTETAMLKRSE</sequence>
<dbReference type="AlphaFoldDB" id="A0AAE5H4Z1"/>
<organism evidence="2 3">
    <name type="scientific">Clostridium beijerinckii</name>
    <name type="common">Clostridium MP</name>
    <dbReference type="NCBI Taxonomy" id="1520"/>
    <lineage>
        <taxon>Bacteria</taxon>
        <taxon>Bacillati</taxon>
        <taxon>Bacillota</taxon>
        <taxon>Clostridia</taxon>
        <taxon>Eubacteriales</taxon>
        <taxon>Clostridiaceae</taxon>
        <taxon>Clostridium</taxon>
    </lineage>
</organism>
<keyword evidence="1" id="KW-0732">Signal</keyword>
<gene>
    <name evidence="2" type="ORF">BCD95_002357</name>
</gene>
<dbReference type="Proteomes" id="UP000822184">
    <property type="component" value="Unassembled WGS sequence"/>
</dbReference>
<evidence type="ECO:0000313" key="3">
    <source>
        <dbReference type="Proteomes" id="UP000822184"/>
    </source>
</evidence>
<feature type="chain" id="PRO_5042083085" description="Lipoprotein" evidence="1">
    <location>
        <begin position="25"/>
        <end position="126"/>
    </location>
</feature>
<name>A0AAE5H4Z1_CLOBE</name>